<proteinExistence type="predicted"/>
<dbReference type="Proteomes" id="UP001558713">
    <property type="component" value="Unassembled WGS sequence"/>
</dbReference>
<sequence>MEKKEKSTLFDRVFSWSIKDILNKDLYKQNIKTIPDRFRSVDEYYQCFIPHLLEETRTELFSSFESLSKSFVFQIVSMETKIIKKSNSSTYGLGNIVLSGNRERMGIDKNVDLLDVFLDERISKLSNLFFAAFWMDAEIRVNDTFS</sequence>
<gene>
    <name evidence="1" type="ORF">V5N11_002761</name>
</gene>
<name>A0ABD1C6H2_CARAN</name>
<dbReference type="EMBL" id="JBANAX010000042">
    <property type="protein sequence ID" value="KAL1224982.1"/>
    <property type="molecule type" value="Genomic_DNA"/>
</dbReference>
<organism evidence="1 2">
    <name type="scientific">Cardamine amara subsp. amara</name>
    <dbReference type="NCBI Taxonomy" id="228776"/>
    <lineage>
        <taxon>Eukaryota</taxon>
        <taxon>Viridiplantae</taxon>
        <taxon>Streptophyta</taxon>
        <taxon>Embryophyta</taxon>
        <taxon>Tracheophyta</taxon>
        <taxon>Spermatophyta</taxon>
        <taxon>Magnoliopsida</taxon>
        <taxon>eudicotyledons</taxon>
        <taxon>Gunneridae</taxon>
        <taxon>Pentapetalae</taxon>
        <taxon>rosids</taxon>
        <taxon>malvids</taxon>
        <taxon>Brassicales</taxon>
        <taxon>Brassicaceae</taxon>
        <taxon>Cardamineae</taxon>
        <taxon>Cardamine</taxon>
    </lineage>
</organism>
<evidence type="ECO:0000313" key="2">
    <source>
        <dbReference type="Proteomes" id="UP001558713"/>
    </source>
</evidence>
<accession>A0ABD1C6H2</accession>
<comment type="caution">
    <text evidence="1">The sequence shown here is derived from an EMBL/GenBank/DDBJ whole genome shotgun (WGS) entry which is preliminary data.</text>
</comment>
<protein>
    <submittedName>
        <fullName evidence="1">Uncharacterized protein</fullName>
    </submittedName>
</protein>
<dbReference type="AlphaFoldDB" id="A0ABD1C6H2"/>
<keyword evidence="2" id="KW-1185">Reference proteome</keyword>
<evidence type="ECO:0000313" key="1">
    <source>
        <dbReference type="EMBL" id="KAL1224982.1"/>
    </source>
</evidence>
<reference evidence="1 2" key="1">
    <citation type="submission" date="2024-04" db="EMBL/GenBank/DDBJ databases">
        <title>Genome assembly C_amara_ONT_v2.</title>
        <authorList>
            <person name="Yant L."/>
            <person name="Moore C."/>
            <person name="Slenker M."/>
        </authorList>
    </citation>
    <scope>NUCLEOTIDE SEQUENCE [LARGE SCALE GENOMIC DNA]</scope>
    <source>
        <tissue evidence="1">Leaf</tissue>
    </source>
</reference>